<comment type="caution">
    <text evidence="3">The sequence shown here is derived from an EMBL/GenBank/DDBJ whole genome shotgun (WGS) entry which is preliminary data.</text>
</comment>
<organism evidence="3 4">
    <name type="scientific">Multifurca ochricompacta</name>
    <dbReference type="NCBI Taxonomy" id="376703"/>
    <lineage>
        <taxon>Eukaryota</taxon>
        <taxon>Fungi</taxon>
        <taxon>Dikarya</taxon>
        <taxon>Basidiomycota</taxon>
        <taxon>Agaricomycotina</taxon>
        <taxon>Agaricomycetes</taxon>
        <taxon>Russulales</taxon>
        <taxon>Russulaceae</taxon>
        <taxon>Multifurca</taxon>
    </lineage>
</organism>
<sequence>MNTIFRVLFLHLRTFWLCARGLFVSTRFHRLRTSTSSQNVATTAGTTTAMDIYRPPTPMPTSSLIAGGHHIPASLLANSKVAATKVWARARAHDLKARMKGRRVAKKQAMYARMAAVVVGHGKGDVSKYREREEEEEEEEEEEVREEAGEEVEVGGEEVFKALLKSSSLGFGARRSLSPLSISHASTPSGMYSGRDSDSSAPPVTPLTPLDFPGTVDVDEAESSPYTVPVIVTARANHHLHLHRNVPFPRPRIQFRTLSASITARSPLSRSFPLSLSLPLAPRRASSPNTFGINRYMNNNDDGEARKMLVLALIEGQQRKEVEKDEERTHLERTEAPLSFGDAYDLSAWTWACDCSPRSHAKKCERQAQHEYCSAHKTAATATGIVKGTGSGLVYRTPKHAASAPQLSYARRADRELKYLRALASETDQATEAARMSVIQPPAPIPEPAHERAHWCRSGMRPLLLPQKLGLTGGGGGHGGSKRGTEKPDTLSSYGREPDKSGWDVDLERGVRRGQGVKT</sequence>
<evidence type="ECO:0000256" key="1">
    <source>
        <dbReference type="SAM" id="MobiDB-lite"/>
    </source>
</evidence>
<evidence type="ECO:0000313" key="4">
    <source>
        <dbReference type="Proteomes" id="UP001203297"/>
    </source>
</evidence>
<proteinExistence type="predicted"/>
<evidence type="ECO:0000256" key="2">
    <source>
        <dbReference type="SAM" id="SignalP"/>
    </source>
</evidence>
<dbReference type="Proteomes" id="UP001203297">
    <property type="component" value="Unassembled WGS sequence"/>
</dbReference>
<protein>
    <submittedName>
        <fullName evidence="3">Uncharacterized protein</fullName>
    </submittedName>
</protein>
<keyword evidence="4" id="KW-1185">Reference proteome</keyword>
<feature type="compositionally biased region" description="Polar residues" evidence="1">
    <location>
        <begin position="180"/>
        <end position="190"/>
    </location>
</feature>
<feature type="signal peptide" evidence="2">
    <location>
        <begin position="1"/>
        <end position="21"/>
    </location>
</feature>
<feature type="chain" id="PRO_5042255437" evidence="2">
    <location>
        <begin position="22"/>
        <end position="519"/>
    </location>
</feature>
<dbReference type="AlphaFoldDB" id="A0AAD4LVM6"/>
<dbReference type="EMBL" id="WTXG01000165">
    <property type="protein sequence ID" value="KAI0291344.1"/>
    <property type="molecule type" value="Genomic_DNA"/>
</dbReference>
<gene>
    <name evidence="3" type="ORF">B0F90DRAFT_1671565</name>
</gene>
<feature type="region of interest" description="Disordered" evidence="1">
    <location>
        <begin position="466"/>
        <end position="519"/>
    </location>
</feature>
<feature type="compositionally biased region" description="Acidic residues" evidence="1">
    <location>
        <begin position="133"/>
        <end position="152"/>
    </location>
</feature>
<keyword evidence="2" id="KW-0732">Signal</keyword>
<evidence type="ECO:0000313" key="3">
    <source>
        <dbReference type="EMBL" id="KAI0291344.1"/>
    </source>
</evidence>
<feature type="region of interest" description="Disordered" evidence="1">
    <location>
        <begin position="180"/>
        <end position="205"/>
    </location>
</feature>
<name>A0AAD4LVM6_9AGAM</name>
<feature type="region of interest" description="Disordered" evidence="1">
    <location>
        <begin position="125"/>
        <end position="152"/>
    </location>
</feature>
<feature type="compositionally biased region" description="Basic and acidic residues" evidence="1">
    <location>
        <begin position="496"/>
        <end position="511"/>
    </location>
</feature>
<accession>A0AAD4LVM6</accession>
<reference evidence="3" key="1">
    <citation type="journal article" date="2022" name="New Phytol.">
        <title>Evolutionary transition to the ectomycorrhizal habit in the genomes of a hyperdiverse lineage of mushroom-forming fungi.</title>
        <authorList>
            <person name="Looney B."/>
            <person name="Miyauchi S."/>
            <person name="Morin E."/>
            <person name="Drula E."/>
            <person name="Courty P.E."/>
            <person name="Kohler A."/>
            <person name="Kuo A."/>
            <person name="LaButti K."/>
            <person name="Pangilinan J."/>
            <person name="Lipzen A."/>
            <person name="Riley R."/>
            <person name="Andreopoulos W."/>
            <person name="He G."/>
            <person name="Johnson J."/>
            <person name="Nolan M."/>
            <person name="Tritt A."/>
            <person name="Barry K.W."/>
            <person name="Grigoriev I.V."/>
            <person name="Nagy L.G."/>
            <person name="Hibbett D."/>
            <person name="Henrissat B."/>
            <person name="Matheny P.B."/>
            <person name="Labbe J."/>
            <person name="Martin F.M."/>
        </authorList>
    </citation>
    <scope>NUCLEOTIDE SEQUENCE</scope>
    <source>
        <strain evidence="3">BPL690</strain>
    </source>
</reference>